<evidence type="ECO:0000313" key="3">
    <source>
        <dbReference type="Proteomes" id="UP000192247"/>
    </source>
</evidence>
<protein>
    <recommendedName>
        <fullName evidence="1">PDZ domain-containing protein</fullName>
    </recommendedName>
</protein>
<dbReference type="SMART" id="SM00228">
    <property type="entry name" value="PDZ"/>
    <property type="match status" value="1"/>
</dbReference>
<dbReference type="STRING" id="418985.A0A1V9X5U2"/>
<dbReference type="AlphaFoldDB" id="A0A1V9X5U2"/>
<dbReference type="PANTHER" id="PTHR46900">
    <property type="entry name" value="TYROSINE-PROTEIN PHOSPHATASE NON-RECEPTOR TYPE 13"/>
    <property type="match status" value="1"/>
</dbReference>
<sequence>MGFAVTGGVGNEVQEGDTSIYIKKVFDKGVAARFGGIEVGDQLHIVNGTRLIDVTHSFAIEALRNADDPVVLVLAKTARINPLIFANYRR</sequence>
<evidence type="ECO:0000259" key="1">
    <source>
        <dbReference type="PROSITE" id="PS50106"/>
    </source>
</evidence>
<dbReference type="Pfam" id="PF00595">
    <property type="entry name" value="PDZ"/>
    <property type="match status" value="1"/>
</dbReference>
<name>A0A1V9X5U2_9ACAR</name>
<dbReference type="InterPro" id="IPR052074">
    <property type="entry name" value="NonRcpt_TyrProt_Phosphatase"/>
</dbReference>
<proteinExistence type="predicted"/>
<accession>A0A1V9X5U2</accession>
<dbReference type="PROSITE" id="PS50106">
    <property type="entry name" value="PDZ"/>
    <property type="match status" value="1"/>
</dbReference>
<dbReference type="PANTHER" id="PTHR46900:SF2">
    <property type="entry name" value="TYROSINE-PROTEIN PHOSPHATASE NON-RECEPTOR TYPE 13"/>
    <property type="match status" value="1"/>
</dbReference>
<dbReference type="EMBL" id="MNPL01023190">
    <property type="protein sequence ID" value="OQR68857.1"/>
    <property type="molecule type" value="Genomic_DNA"/>
</dbReference>
<reference evidence="2 3" key="1">
    <citation type="journal article" date="2017" name="Gigascience">
        <title>Draft genome of the honey bee ectoparasitic mite, Tropilaelaps mercedesae, is shaped by the parasitic life history.</title>
        <authorList>
            <person name="Dong X."/>
            <person name="Armstrong S.D."/>
            <person name="Xia D."/>
            <person name="Makepeace B.L."/>
            <person name="Darby A.C."/>
            <person name="Kadowaki T."/>
        </authorList>
    </citation>
    <scope>NUCLEOTIDE SEQUENCE [LARGE SCALE GENOMIC DNA]</scope>
    <source>
        <strain evidence="2">Wuxi-XJTLU</strain>
    </source>
</reference>
<keyword evidence="3" id="KW-1185">Reference proteome</keyword>
<gene>
    <name evidence="2" type="ORF">BIW11_12638</name>
</gene>
<feature type="domain" description="PDZ" evidence="1">
    <location>
        <begin position="1"/>
        <end position="78"/>
    </location>
</feature>
<dbReference type="InParanoid" id="A0A1V9X5U2"/>
<comment type="caution">
    <text evidence="2">The sequence shown here is derived from an EMBL/GenBank/DDBJ whole genome shotgun (WGS) entry which is preliminary data.</text>
</comment>
<dbReference type="InterPro" id="IPR001478">
    <property type="entry name" value="PDZ"/>
</dbReference>
<dbReference type="Gene3D" id="2.30.42.10">
    <property type="match status" value="1"/>
</dbReference>
<dbReference type="InterPro" id="IPR036034">
    <property type="entry name" value="PDZ_sf"/>
</dbReference>
<organism evidence="2 3">
    <name type="scientific">Tropilaelaps mercedesae</name>
    <dbReference type="NCBI Taxonomy" id="418985"/>
    <lineage>
        <taxon>Eukaryota</taxon>
        <taxon>Metazoa</taxon>
        <taxon>Ecdysozoa</taxon>
        <taxon>Arthropoda</taxon>
        <taxon>Chelicerata</taxon>
        <taxon>Arachnida</taxon>
        <taxon>Acari</taxon>
        <taxon>Parasitiformes</taxon>
        <taxon>Mesostigmata</taxon>
        <taxon>Gamasina</taxon>
        <taxon>Dermanyssoidea</taxon>
        <taxon>Laelapidae</taxon>
        <taxon>Tropilaelaps</taxon>
    </lineage>
</organism>
<dbReference type="OrthoDB" id="6417639at2759"/>
<evidence type="ECO:0000313" key="2">
    <source>
        <dbReference type="EMBL" id="OQR68857.1"/>
    </source>
</evidence>
<dbReference type="Proteomes" id="UP000192247">
    <property type="component" value="Unassembled WGS sequence"/>
</dbReference>
<dbReference type="SUPFAM" id="SSF50156">
    <property type="entry name" value="PDZ domain-like"/>
    <property type="match status" value="1"/>
</dbReference>